<dbReference type="InterPro" id="IPR008271">
    <property type="entry name" value="Ser/Thr_kinase_AS"/>
</dbReference>
<evidence type="ECO:0000256" key="1">
    <source>
        <dbReference type="ARBA" id="ARBA00022679"/>
    </source>
</evidence>
<dbReference type="PROSITE" id="PS00108">
    <property type="entry name" value="PROTEIN_KINASE_ST"/>
    <property type="match status" value="1"/>
</dbReference>
<dbReference type="PANTHER" id="PTHR43289:SF6">
    <property type="entry name" value="SERINE_THREONINE-PROTEIN KINASE NEKL-3"/>
    <property type="match status" value="1"/>
</dbReference>
<protein>
    <submittedName>
        <fullName evidence="7">Serine/threonine protein kinase</fullName>
    </submittedName>
</protein>
<keyword evidence="7" id="KW-0723">Serine/threonine-protein kinase</keyword>
<evidence type="ECO:0000313" key="8">
    <source>
        <dbReference type="Proteomes" id="UP001272242"/>
    </source>
</evidence>
<dbReference type="Pfam" id="PF00069">
    <property type="entry name" value="Pkinase"/>
    <property type="match status" value="1"/>
</dbReference>
<dbReference type="Gene3D" id="3.30.200.20">
    <property type="entry name" value="Phosphorylase Kinase, domain 1"/>
    <property type="match status" value="1"/>
</dbReference>
<evidence type="ECO:0000256" key="4">
    <source>
        <dbReference type="ARBA" id="ARBA00022840"/>
    </source>
</evidence>
<accession>A0ABU5EZL5</accession>
<comment type="caution">
    <text evidence="7">The sequence shown here is derived from an EMBL/GenBank/DDBJ whole genome shotgun (WGS) entry which is preliminary data.</text>
</comment>
<dbReference type="SMART" id="SM00220">
    <property type="entry name" value="S_TKc"/>
    <property type="match status" value="1"/>
</dbReference>
<keyword evidence="8" id="KW-1185">Reference proteome</keyword>
<dbReference type="PROSITE" id="PS00107">
    <property type="entry name" value="PROTEIN_KINASE_ATP"/>
    <property type="match status" value="1"/>
</dbReference>
<dbReference type="PANTHER" id="PTHR43289">
    <property type="entry name" value="MITOGEN-ACTIVATED PROTEIN KINASE KINASE KINASE 20-RELATED"/>
    <property type="match status" value="1"/>
</dbReference>
<evidence type="ECO:0000256" key="2">
    <source>
        <dbReference type="ARBA" id="ARBA00022741"/>
    </source>
</evidence>
<dbReference type="RefSeq" id="WP_320687154.1">
    <property type="nucleotide sequence ID" value="NZ_JAXBLV010000180.1"/>
</dbReference>
<gene>
    <name evidence="7" type="ORF">R5W23_001856</name>
</gene>
<dbReference type="GO" id="GO:0004674">
    <property type="term" value="F:protein serine/threonine kinase activity"/>
    <property type="evidence" value="ECO:0007669"/>
    <property type="project" value="UniProtKB-KW"/>
</dbReference>
<feature type="domain" description="Protein kinase" evidence="6">
    <location>
        <begin position="70"/>
        <end position="333"/>
    </location>
</feature>
<sequence length="615" mass="66804">MNRLDRLLLEWEDRRARGERVGAADLCATPELRPELAERIRLLEKFDELMAPVTTAPTPEPPIPERIGKYPVLKRLGGGGMGTVYKAVNLDLKKNVAIKVLKAGSRSDRSSVERFMQECQVLARFAHKSVVMAYDAGQDACGPYLVMSYLPNGSLREHQQRLTAEGPRAVASLMEKVARAVQDAHSINVIHGDLKPANVLLDEHGVPLIADFGLAAVLAAGADEGAGRLTPRRGAGTPPYMAPEQFDAAFGPIAKPADVWALGVTLFELLTGERPFRPAAGETFRQLVLSAPVPPLPGVPKAIAAVVRKCLERQQEKRFQSAGQLADALHRAGGASRRDLLRRAVAVGGTALGCAAPVAFLASDPYRRFRWRTDGHLTALKHGRSVDLIAPGGTVPPYHLRAGAGTTQVGMSEEGLVVRSTTLALVELLPTLPAAGCEVVLEVRHDFSDMGPVQHSCLGLFFAAARVEHEKLIHHFLEYTTFDDNEPMPVVALGSVRYSELAPGADGVPPPFLLHSADEREYPSVQGAPRPLPFRTLRFHLTPDVVRLVWEGPPRRELTMPIAEHRANASQSVDRTHPGLGSMLRENLAPRLGVFVVGGRITVRKLRVVPFPQQS</sequence>
<dbReference type="Gene3D" id="1.10.510.10">
    <property type="entry name" value="Transferase(Phosphotransferase) domain 1"/>
    <property type="match status" value="1"/>
</dbReference>
<keyword evidence="1" id="KW-0808">Transferase</keyword>
<evidence type="ECO:0000256" key="5">
    <source>
        <dbReference type="PROSITE-ProRule" id="PRU10141"/>
    </source>
</evidence>
<evidence type="ECO:0000256" key="3">
    <source>
        <dbReference type="ARBA" id="ARBA00022777"/>
    </source>
</evidence>
<keyword evidence="4 5" id="KW-0067">ATP-binding</keyword>
<dbReference type="SUPFAM" id="SSF56112">
    <property type="entry name" value="Protein kinase-like (PK-like)"/>
    <property type="match status" value="1"/>
</dbReference>
<evidence type="ECO:0000313" key="7">
    <source>
        <dbReference type="EMBL" id="MDY3560611.1"/>
    </source>
</evidence>
<feature type="binding site" evidence="5">
    <location>
        <position position="99"/>
    </location>
    <ligand>
        <name>ATP</name>
        <dbReference type="ChEBI" id="CHEBI:30616"/>
    </ligand>
</feature>
<keyword evidence="3 7" id="KW-0418">Kinase</keyword>
<dbReference type="EMBL" id="JAXBLV010000180">
    <property type="protein sequence ID" value="MDY3560611.1"/>
    <property type="molecule type" value="Genomic_DNA"/>
</dbReference>
<dbReference type="PROSITE" id="PS50011">
    <property type="entry name" value="PROTEIN_KINASE_DOM"/>
    <property type="match status" value="1"/>
</dbReference>
<dbReference type="InterPro" id="IPR011009">
    <property type="entry name" value="Kinase-like_dom_sf"/>
</dbReference>
<dbReference type="Proteomes" id="UP001272242">
    <property type="component" value="Unassembled WGS sequence"/>
</dbReference>
<dbReference type="InterPro" id="IPR017441">
    <property type="entry name" value="Protein_kinase_ATP_BS"/>
</dbReference>
<organism evidence="7 8">
    <name type="scientific">Gemmata algarum</name>
    <dbReference type="NCBI Taxonomy" id="2975278"/>
    <lineage>
        <taxon>Bacteria</taxon>
        <taxon>Pseudomonadati</taxon>
        <taxon>Planctomycetota</taxon>
        <taxon>Planctomycetia</taxon>
        <taxon>Gemmatales</taxon>
        <taxon>Gemmataceae</taxon>
        <taxon>Gemmata</taxon>
    </lineage>
</organism>
<reference evidence="8" key="1">
    <citation type="journal article" date="2023" name="Mar. Drugs">
        <title>Gemmata algarum, a Novel Planctomycete Isolated from an Algal Mat, Displays Antimicrobial Activity.</title>
        <authorList>
            <person name="Kumar G."/>
            <person name="Kallscheuer N."/>
            <person name="Kashif M."/>
            <person name="Ahamad S."/>
            <person name="Jagadeeshwari U."/>
            <person name="Pannikurungottu S."/>
            <person name="Haufschild T."/>
            <person name="Kabuu M."/>
            <person name="Sasikala C."/>
            <person name="Jogler C."/>
            <person name="Ramana C."/>
        </authorList>
    </citation>
    <scope>NUCLEOTIDE SEQUENCE [LARGE SCALE GENOMIC DNA]</scope>
    <source>
        <strain evidence="8">JC673</strain>
    </source>
</reference>
<evidence type="ECO:0000259" key="6">
    <source>
        <dbReference type="PROSITE" id="PS50011"/>
    </source>
</evidence>
<name>A0ABU5EZL5_9BACT</name>
<dbReference type="CDD" id="cd14014">
    <property type="entry name" value="STKc_PknB_like"/>
    <property type="match status" value="1"/>
</dbReference>
<proteinExistence type="predicted"/>
<keyword evidence="2 5" id="KW-0547">Nucleotide-binding</keyword>
<dbReference type="InterPro" id="IPR000719">
    <property type="entry name" value="Prot_kinase_dom"/>
</dbReference>